<proteinExistence type="predicted"/>
<evidence type="ECO:0000313" key="2">
    <source>
        <dbReference type="Proteomes" id="UP000006538"/>
    </source>
</evidence>
<evidence type="ECO:0000313" key="1">
    <source>
        <dbReference type="EMBL" id="ADO99940.1"/>
    </source>
</evidence>
<dbReference type="KEGG" id="vg:10328033"/>
<dbReference type="RefSeq" id="YP_004323531.1">
    <property type="nucleotide sequence ID" value="NC_015284.1"/>
</dbReference>
<accession>E3ST12</accession>
<name>E3ST12_9CAUD</name>
<keyword evidence="2" id="KW-1185">Reference proteome</keyword>
<dbReference type="EMBL" id="GU075905">
    <property type="protein sequence ID" value="ADO99940.1"/>
    <property type="molecule type" value="Genomic_DNA"/>
</dbReference>
<sequence>MSKNTHLEHLEDSILLDGEQGAKDAFMFLDELARVFTGAQKNNFKITTKWDGAPAVFCGIYPGTKKFFVGTKSVFNVNAKINFTEEDVDYNHGSSPGLAVKLKECLKYLPELGITGVAQGDLLFTDDKVEKNIRGTNCVIFQPNTITYCIPQEDELYAKALKAKVGVVFHTSYSGNDIGSMNASFGYDVSKLNDTKNVLVLSAETGQLGKDVLLTPVEKNNLDKLKSTSKSSLSNASKFLNTVAEQIESKDQLVIGTRLKIFFNKYVREGKKLPSDKVFVKEFQEYFETEVRKAADKLKTPKGKAQKLNKLYDGLDLIKEQEKALKSTVNLYSALQSAKEMFIRKLETGERFGTYLKTENGYDITAPEGYVAIQDGNNAVKLVDRLSFSVANFNVEKNWVNGDTPQ</sequence>
<dbReference type="Proteomes" id="UP000006538">
    <property type="component" value="Segment"/>
</dbReference>
<dbReference type="OrthoDB" id="7640at10239"/>
<dbReference type="InterPro" id="IPR046234">
    <property type="entry name" value="DUF6267"/>
</dbReference>
<dbReference type="Pfam" id="PF19782">
    <property type="entry name" value="DUF6267"/>
    <property type="match status" value="1"/>
</dbReference>
<gene>
    <name evidence="1" type="ORF">PHM2_162</name>
</gene>
<reference evidence="1 2" key="1">
    <citation type="journal article" date="2010" name="Environ. Microbiol.">
        <title>Genomic analysis of oceanic cyanobacterial myoviruses compared with T4-like myoviruses from diverse hosts and environments.</title>
        <authorList>
            <person name="Sullivan M.B."/>
            <person name="Huang K.H."/>
            <person name="Ignacio-Espinoza J.C."/>
            <person name="Berlin A.M."/>
            <person name="Kelly L."/>
            <person name="Weigele P.R."/>
            <person name="DeFrancesco A.S."/>
            <person name="Kern S.E."/>
            <person name="Thompson L.R."/>
            <person name="Young S."/>
            <person name="Yandava C."/>
            <person name="Fu R."/>
            <person name="Krastins B."/>
            <person name="Chase M."/>
            <person name="Sarracino D."/>
            <person name="Osburne M.S."/>
            <person name="Henn M.R."/>
            <person name="Chisholm S.W."/>
        </authorList>
    </citation>
    <scope>NUCLEOTIDE SEQUENCE [LARGE SCALE GENOMIC DNA]</scope>
    <source>
        <strain evidence="1">M4-259</strain>
    </source>
</reference>
<dbReference type="GeneID" id="10328033"/>
<protein>
    <submittedName>
        <fullName evidence="1">Uncharacterized protein</fullName>
    </submittedName>
</protein>
<organism evidence="1 2">
    <name type="scientific">Prochlorococcus phage P-HM2</name>
    <dbReference type="NCBI Taxonomy" id="445696"/>
    <lineage>
        <taxon>Viruses</taxon>
        <taxon>Duplodnaviria</taxon>
        <taxon>Heunggongvirae</taxon>
        <taxon>Uroviricota</taxon>
        <taxon>Caudoviricetes</taxon>
        <taxon>Eurybiavirus</taxon>
        <taxon>Eurybiavirus PHM2</taxon>
    </lineage>
</organism>